<gene>
    <name evidence="13" type="primary">recN</name>
    <name evidence="13" type="ORF">HMPREF0620_1134</name>
</gene>
<keyword evidence="10" id="KW-0175">Coiled coil</keyword>
<evidence type="ECO:0000256" key="1">
    <source>
        <dbReference type="ARBA" id="ARBA00003618"/>
    </source>
</evidence>
<organism evidence="13 14">
    <name type="scientific">Parascardovia denticolens DSM 10105 = JCM 12538</name>
    <dbReference type="NCBI Taxonomy" id="864564"/>
    <lineage>
        <taxon>Bacteria</taxon>
        <taxon>Bacillati</taxon>
        <taxon>Actinomycetota</taxon>
        <taxon>Actinomycetes</taxon>
        <taxon>Bifidobacteriales</taxon>
        <taxon>Bifidobacteriaceae</taxon>
        <taxon>Parascardovia</taxon>
    </lineage>
</organism>
<keyword evidence="5 9" id="KW-0227">DNA damage</keyword>
<dbReference type="PANTHER" id="PTHR11059">
    <property type="entry name" value="DNA REPAIR PROTEIN RECN"/>
    <property type="match status" value="1"/>
</dbReference>
<dbReference type="NCBIfam" id="TIGR00634">
    <property type="entry name" value="recN"/>
    <property type="match status" value="1"/>
</dbReference>
<dbReference type="PIRSF" id="PIRSF003128">
    <property type="entry name" value="RecN"/>
    <property type="match status" value="1"/>
</dbReference>
<evidence type="ECO:0000256" key="4">
    <source>
        <dbReference type="ARBA" id="ARBA00022741"/>
    </source>
</evidence>
<comment type="caution">
    <text evidence="13">The sequence shown here is derived from an EMBL/GenBank/DDBJ whole genome shotgun (WGS) entry which is preliminary data.</text>
</comment>
<proteinExistence type="inferred from homology"/>
<dbReference type="InterPro" id="IPR003395">
    <property type="entry name" value="RecF/RecN/SMC_N"/>
</dbReference>
<evidence type="ECO:0000256" key="6">
    <source>
        <dbReference type="ARBA" id="ARBA00022840"/>
    </source>
</evidence>
<evidence type="ECO:0000259" key="12">
    <source>
        <dbReference type="SMART" id="SM00382"/>
    </source>
</evidence>
<dbReference type="GO" id="GO:0043590">
    <property type="term" value="C:bacterial nucleoid"/>
    <property type="evidence" value="ECO:0007669"/>
    <property type="project" value="TreeGrafter"/>
</dbReference>
<evidence type="ECO:0000313" key="14">
    <source>
        <dbReference type="Proteomes" id="UP000004946"/>
    </source>
</evidence>
<accession>E6JZX5</accession>
<name>E6JZX5_PARDN</name>
<evidence type="ECO:0000256" key="11">
    <source>
        <dbReference type="SAM" id="MobiDB-lite"/>
    </source>
</evidence>
<dbReference type="Gene3D" id="3.40.50.300">
    <property type="entry name" value="P-loop containing nucleotide triphosphate hydrolases"/>
    <property type="match status" value="2"/>
</dbReference>
<dbReference type="Proteomes" id="UP000004946">
    <property type="component" value="Chromosome"/>
</dbReference>
<dbReference type="Pfam" id="PF02463">
    <property type="entry name" value="SMC_N"/>
    <property type="match status" value="1"/>
</dbReference>
<dbReference type="InterPro" id="IPR004604">
    <property type="entry name" value="DNA_recomb/repair_RecN"/>
</dbReference>
<evidence type="ECO:0000256" key="10">
    <source>
        <dbReference type="SAM" id="Coils"/>
    </source>
</evidence>
<evidence type="ECO:0000313" key="13">
    <source>
        <dbReference type="EMBL" id="EFT84129.1"/>
    </source>
</evidence>
<protein>
    <recommendedName>
        <fullName evidence="3 9">DNA repair protein RecN</fullName>
    </recommendedName>
    <alternativeName>
        <fullName evidence="8 9">Recombination protein N</fullName>
    </alternativeName>
</protein>
<dbReference type="EMBL" id="AEON01000001">
    <property type="protein sequence ID" value="EFT84129.1"/>
    <property type="molecule type" value="Genomic_DNA"/>
</dbReference>
<dbReference type="RefSeq" id="WP_006289891.1">
    <property type="nucleotide sequence ID" value="NZ_AP012333.1"/>
</dbReference>
<dbReference type="GO" id="GO:0009432">
    <property type="term" value="P:SOS response"/>
    <property type="evidence" value="ECO:0007669"/>
    <property type="project" value="TreeGrafter"/>
</dbReference>
<comment type="function">
    <text evidence="1 9">May be involved in recombinational repair of damaged DNA.</text>
</comment>
<dbReference type="KEGG" id="pdo:PSDT_0523"/>
<keyword evidence="4" id="KW-0547">Nucleotide-binding</keyword>
<comment type="similarity">
    <text evidence="2 9">Belongs to the RecN family.</text>
</comment>
<dbReference type="SMART" id="SM00382">
    <property type="entry name" value="AAA"/>
    <property type="match status" value="1"/>
</dbReference>
<evidence type="ECO:0000256" key="3">
    <source>
        <dbReference type="ARBA" id="ARBA00021315"/>
    </source>
</evidence>
<keyword evidence="6" id="KW-0067">ATP-binding</keyword>
<dbReference type="PANTHER" id="PTHR11059:SF0">
    <property type="entry name" value="DNA REPAIR PROTEIN RECN"/>
    <property type="match status" value="1"/>
</dbReference>
<dbReference type="HOGENOM" id="CLU_018297_3_0_11"/>
<sequence>MLEELEIQSLGPIHQAVLRPQPGMTAITGETGAGKSMLLSAIQLLSGSDAQSQRVAPGADHAWVQGIFDVAGEEDVQSLAARAGSPCDEGELFVSRTVPAQGRSRCYANGKTVPRSLLEQLSSFTVTIHGQAEQLKLASSAHQRAFLDRCCGDDQELADYQTAYQAVRKADEKLEHLVQEQSQIQAQADYLRESIDRIDKIGPQRGEDDALREQRTRIESAADISQAVQRALMALDSSQEGGDQASAADLLEQAVRVLESSAARDLFVNQISDLNSALESVQEIILSLSSQVADEGSPEELDGINGRIHDLEELTRRWGPKIDDVLAWKQQAEFDLEDLDASPEHIDELRKQRKDLVVDAVKKAKSLSSRRSQAAAVLSDRVNQELASLAMAGSRLDILVEHVDELNPWGSDRISFLFTPFPGSPRLPMGKSASGGELSRLMLALELVAFEMSRSNQGVGKREGQASYRPTLIFDEIDAGVGGKSAVELGKRLALLSQDAQVIVVTHLAQVASWADRQYVVVKQGGPAFDSENTDTVETVVKPVEGEARVEEIARMLSGTATETSLDHARELLDSSRVNAQTDRGGRKSASNRK</sequence>
<dbReference type="GO" id="GO:0005524">
    <property type="term" value="F:ATP binding"/>
    <property type="evidence" value="ECO:0007669"/>
    <property type="project" value="UniProtKB-KW"/>
</dbReference>
<feature type="domain" description="AAA+ ATPase" evidence="12">
    <location>
        <begin position="21"/>
        <end position="525"/>
    </location>
</feature>
<dbReference type="SUPFAM" id="SSF52540">
    <property type="entry name" value="P-loop containing nucleoside triphosphate hydrolases"/>
    <property type="match status" value="1"/>
</dbReference>
<dbReference type="eggNOG" id="COG0497">
    <property type="taxonomic scope" value="Bacteria"/>
</dbReference>
<feature type="coiled-coil region" evidence="10">
    <location>
        <begin position="160"/>
        <end position="187"/>
    </location>
</feature>
<dbReference type="AlphaFoldDB" id="E6JZX5"/>
<dbReference type="GO" id="GO:0006281">
    <property type="term" value="P:DNA repair"/>
    <property type="evidence" value="ECO:0007669"/>
    <property type="project" value="UniProtKB-KW"/>
</dbReference>
<reference evidence="13 14" key="1">
    <citation type="submission" date="2010-12" db="EMBL/GenBank/DDBJ databases">
        <authorList>
            <person name="Muzny D."/>
            <person name="Qin X."/>
            <person name="Buhay C."/>
            <person name="Dugan-Rocha S."/>
            <person name="Ding Y."/>
            <person name="Chen G."/>
            <person name="Hawes A."/>
            <person name="Holder M."/>
            <person name="Jhangiani S."/>
            <person name="Johnson A."/>
            <person name="Khan Z."/>
            <person name="Li Z."/>
            <person name="Liu W."/>
            <person name="Liu X."/>
            <person name="Perez L."/>
            <person name="Shen H."/>
            <person name="Wang Q."/>
            <person name="Watt J."/>
            <person name="Xi L."/>
            <person name="Xin Y."/>
            <person name="Zhou J."/>
            <person name="Deng J."/>
            <person name="Jiang H."/>
            <person name="Liu Y."/>
            <person name="Qu J."/>
            <person name="Song X.-Z."/>
            <person name="Zhang L."/>
            <person name="Villasana D."/>
            <person name="Johnson A."/>
            <person name="Liu J."/>
            <person name="Liyanage D."/>
            <person name="Lorensuhewa L."/>
            <person name="Robinson T."/>
            <person name="Song A."/>
            <person name="Song B.-B."/>
            <person name="Dinh H."/>
            <person name="Thornton R."/>
            <person name="Coyle M."/>
            <person name="Francisco L."/>
            <person name="Jackson L."/>
            <person name="Javaid M."/>
            <person name="Korchina V."/>
            <person name="Kovar C."/>
            <person name="Mata R."/>
            <person name="Mathew T."/>
            <person name="Ngo R."/>
            <person name="Nguyen L."/>
            <person name="Nguyen N."/>
            <person name="Okwuonu G."/>
            <person name="Ongeri F."/>
            <person name="Pham C."/>
            <person name="Simmons D."/>
            <person name="Wilczek-Boney K."/>
            <person name="Hale W."/>
            <person name="Jakkamsetti A."/>
            <person name="Pham P."/>
            <person name="Ruth R."/>
            <person name="San Lucas F."/>
            <person name="Warren J."/>
            <person name="Zhang J."/>
            <person name="Zhao Z."/>
            <person name="Zhou C."/>
            <person name="Zhu D."/>
            <person name="Lee S."/>
            <person name="Bess C."/>
            <person name="Blankenburg K."/>
            <person name="Forbes L."/>
            <person name="Fu Q."/>
            <person name="Gubbala S."/>
            <person name="Hirani K."/>
            <person name="Jayaseelan J.C."/>
            <person name="Lara F."/>
            <person name="Munidasa M."/>
            <person name="Palculict T."/>
            <person name="Patil S."/>
            <person name="Pu L.-L."/>
            <person name="Saada N."/>
            <person name="Tang L."/>
            <person name="Weissenberger G."/>
            <person name="Zhu Y."/>
            <person name="Hemphill L."/>
            <person name="Shang Y."/>
            <person name="Youmans B."/>
            <person name="Ayvaz T."/>
            <person name="Ross M."/>
            <person name="Santibanez J."/>
            <person name="Aqrawi P."/>
            <person name="Gross S."/>
            <person name="Joshi V."/>
            <person name="Fowler G."/>
            <person name="Nazareth L."/>
            <person name="Reid J."/>
            <person name="Worley K."/>
            <person name="Petrosino J."/>
            <person name="Highlander S."/>
            <person name="Gibbs R."/>
        </authorList>
    </citation>
    <scope>NUCLEOTIDE SEQUENCE [LARGE SCALE GENOMIC DNA]</scope>
    <source>
        <strain evidence="13 14">DSM 10105</strain>
    </source>
</reference>
<dbReference type="CDD" id="cd03241">
    <property type="entry name" value="ABC_RecN"/>
    <property type="match status" value="1"/>
</dbReference>
<dbReference type="GO" id="GO:0006310">
    <property type="term" value="P:DNA recombination"/>
    <property type="evidence" value="ECO:0007669"/>
    <property type="project" value="InterPro"/>
</dbReference>
<evidence type="ECO:0000256" key="7">
    <source>
        <dbReference type="ARBA" id="ARBA00023204"/>
    </source>
</evidence>
<evidence type="ECO:0000256" key="9">
    <source>
        <dbReference type="PIRNR" id="PIRNR003128"/>
    </source>
</evidence>
<keyword evidence="14" id="KW-1185">Reference proteome</keyword>
<feature type="region of interest" description="Disordered" evidence="11">
    <location>
        <begin position="572"/>
        <end position="594"/>
    </location>
</feature>
<evidence type="ECO:0000256" key="2">
    <source>
        <dbReference type="ARBA" id="ARBA00009441"/>
    </source>
</evidence>
<keyword evidence="7 9" id="KW-0234">DNA repair</keyword>
<evidence type="ECO:0000256" key="8">
    <source>
        <dbReference type="ARBA" id="ARBA00033408"/>
    </source>
</evidence>
<dbReference type="InterPro" id="IPR027417">
    <property type="entry name" value="P-loop_NTPase"/>
</dbReference>
<dbReference type="InterPro" id="IPR003593">
    <property type="entry name" value="AAA+_ATPase"/>
</dbReference>
<evidence type="ECO:0000256" key="5">
    <source>
        <dbReference type="ARBA" id="ARBA00022763"/>
    </source>
</evidence>
<dbReference type="PATRIC" id="fig|864564.6.peg.575"/>